<sequence>MSSVPHTSTPPVGKTPPATSTRQPPSPSAPHGDRWYSNLRRIGFWADHAAIIGLVLLVIVFTALNPVFLTLGNVQSILVASSILMVLTVGQAFVILSDGIDLSVASTMTLGVIAFGIAFSQGAGLLISMISAVVASALIGFLNGILVAKGKITDFIVTLGSLSVASGLALVLSDGKPISVFSVDLINFSTHGLLIFGFPFIVAAVIAVLAHVLLFRTRFGTHLFATGGSKEAAQATGINTARIKIAVYTISGVLAGIAAIMLIARVGASEPAANMTFLLNSVAAVVLGGISLAGGKGNIFGPIVGALLLTVLTNGLTLMNVSQFYQPLAVGVVVILAALLSRFQK</sequence>
<evidence type="ECO:0000256" key="6">
    <source>
        <dbReference type="ARBA" id="ARBA00022989"/>
    </source>
</evidence>
<evidence type="ECO:0000256" key="1">
    <source>
        <dbReference type="ARBA" id="ARBA00004651"/>
    </source>
</evidence>
<feature type="transmembrane region" description="Helical" evidence="9">
    <location>
        <begin position="102"/>
        <end position="119"/>
    </location>
</feature>
<keyword evidence="5 9" id="KW-0812">Transmembrane</keyword>
<gene>
    <name evidence="10" type="ORF">D6T63_09135</name>
</gene>
<feature type="compositionally biased region" description="Polar residues" evidence="8">
    <location>
        <begin position="1"/>
        <end position="10"/>
    </location>
</feature>
<evidence type="ECO:0000256" key="7">
    <source>
        <dbReference type="ARBA" id="ARBA00023136"/>
    </source>
</evidence>
<keyword evidence="3" id="KW-1003">Cell membrane</keyword>
<dbReference type="PANTHER" id="PTHR32196">
    <property type="entry name" value="ABC TRANSPORTER PERMEASE PROTEIN YPHD-RELATED-RELATED"/>
    <property type="match status" value="1"/>
</dbReference>
<organism evidence="10 11">
    <name type="scientific">Arthrobacter cheniae</name>
    <dbReference type="NCBI Taxonomy" id="1258888"/>
    <lineage>
        <taxon>Bacteria</taxon>
        <taxon>Bacillati</taxon>
        <taxon>Actinomycetota</taxon>
        <taxon>Actinomycetes</taxon>
        <taxon>Micrococcales</taxon>
        <taxon>Micrococcaceae</taxon>
        <taxon>Arthrobacter</taxon>
    </lineage>
</organism>
<evidence type="ECO:0000256" key="8">
    <source>
        <dbReference type="SAM" id="MobiDB-lite"/>
    </source>
</evidence>
<feature type="transmembrane region" description="Helical" evidence="9">
    <location>
        <begin position="193"/>
        <end position="215"/>
    </location>
</feature>
<dbReference type="GO" id="GO:0022857">
    <property type="term" value="F:transmembrane transporter activity"/>
    <property type="evidence" value="ECO:0007669"/>
    <property type="project" value="InterPro"/>
</dbReference>
<keyword evidence="2" id="KW-0813">Transport</keyword>
<evidence type="ECO:0000313" key="11">
    <source>
        <dbReference type="Proteomes" id="UP000272560"/>
    </source>
</evidence>
<evidence type="ECO:0000313" key="10">
    <source>
        <dbReference type="EMBL" id="RJT80036.1"/>
    </source>
</evidence>
<feature type="region of interest" description="Disordered" evidence="8">
    <location>
        <begin position="1"/>
        <end position="32"/>
    </location>
</feature>
<keyword evidence="4" id="KW-0997">Cell inner membrane</keyword>
<reference evidence="10 11" key="1">
    <citation type="submission" date="2018-09" db="EMBL/GenBank/DDBJ databases">
        <title>Novel species of Arthrobacter.</title>
        <authorList>
            <person name="Liu Q."/>
            <person name="Xin Y.-H."/>
        </authorList>
    </citation>
    <scope>NUCLEOTIDE SEQUENCE [LARGE SCALE GENOMIC DNA]</scope>
    <source>
        <strain evidence="10 11">Hz2</strain>
    </source>
</reference>
<keyword evidence="7 9" id="KW-0472">Membrane</keyword>
<name>A0A3A5M3C9_9MICC</name>
<dbReference type="GO" id="GO:0005886">
    <property type="term" value="C:plasma membrane"/>
    <property type="evidence" value="ECO:0007669"/>
    <property type="project" value="UniProtKB-SubCell"/>
</dbReference>
<keyword evidence="11" id="KW-1185">Reference proteome</keyword>
<keyword evidence="6 9" id="KW-1133">Transmembrane helix</keyword>
<dbReference type="RefSeq" id="WP_120148683.1">
    <property type="nucleotide sequence ID" value="NZ_QZVT01000004.1"/>
</dbReference>
<feature type="transmembrane region" description="Helical" evidence="9">
    <location>
        <begin position="155"/>
        <end position="173"/>
    </location>
</feature>
<dbReference type="EMBL" id="QZVT01000004">
    <property type="protein sequence ID" value="RJT80036.1"/>
    <property type="molecule type" value="Genomic_DNA"/>
</dbReference>
<feature type="transmembrane region" description="Helical" evidence="9">
    <location>
        <begin position="299"/>
        <end position="318"/>
    </location>
</feature>
<protein>
    <submittedName>
        <fullName evidence="10">ABC transporter permease</fullName>
    </submittedName>
</protein>
<feature type="transmembrane region" description="Helical" evidence="9">
    <location>
        <begin position="76"/>
        <end position="95"/>
    </location>
</feature>
<feature type="transmembrane region" description="Helical" evidence="9">
    <location>
        <begin position="125"/>
        <end position="148"/>
    </location>
</feature>
<evidence type="ECO:0000256" key="4">
    <source>
        <dbReference type="ARBA" id="ARBA00022519"/>
    </source>
</evidence>
<feature type="transmembrane region" description="Helical" evidence="9">
    <location>
        <begin position="44"/>
        <end position="64"/>
    </location>
</feature>
<feature type="transmembrane region" description="Helical" evidence="9">
    <location>
        <begin position="272"/>
        <end position="292"/>
    </location>
</feature>
<dbReference type="OrthoDB" id="9808136at2"/>
<proteinExistence type="predicted"/>
<evidence type="ECO:0000256" key="9">
    <source>
        <dbReference type="SAM" id="Phobius"/>
    </source>
</evidence>
<dbReference type="PANTHER" id="PTHR32196:SF21">
    <property type="entry name" value="ABC TRANSPORTER PERMEASE PROTEIN YPHD-RELATED"/>
    <property type="match status" value="1"/>
</dbReference>
<comment type="subcellular location">
    <subcellularLocation>
        <location evidence="1">Cell membrane</location>
        <topology evidence="1">Multi-pass membrane protein</topology>
    </subcellularLocation>
</comment>
<dbReference type="Pfam" id="PF02653">
    <property type="entry name" value="BPD_transp_2"/>
    <property type="match status" value="1"/>
</dbReference>
<evidence type="ECO:0000256" key="5">
    <source>
        <dbReference type="ARBA" id="ARBA00022692"/>
    </source>
</evidence>
<evidence type="ECO:0000256" key="3">
    <source>
        <dbReference type="ARBA" id="ARBA00022475"/>
    </source>
</evidence>
<accession>A0A3A5M3C9</accession>
<dbReference type="Proteomes" id="UP000272560">
    <property type="component" value="Unassembled WGS sequence"/>
</dbReference>
<feature type="transmembrane region" description="Helical" evidence="9">
    <location>
        <begin position="245"/>
        <end position="266"/>
    </location>
</feature>
<dbReference type="AlphaFoldDB" id="A0A3A5M3C9"/>
<evidence type="ECO:0000256" key="2">
    <source>
        <dbReference type="ARBA" id="ARBA00022448"/>
    </source>
</evidence>
<dbReference type="InterPro" id="IPR001851">
    <property type="entry name" value="ABC_transp_permease"/>
</dbReference>
<feature type="transmembrane region" description="Helical" evidence="9">
    <location>
        <begin position="324"/>
        <end position="343"/>
    </location>
</feature>
<comment type="caution">
    <text evidence="10">The sequence shown here is derived from an EMBL/GenBank/DDBJ whole genome shotgun (WGS) entry which is preliminary data.</text>
</comment>
<dbReference type="CDD" id="cd06579">
    <property type="entry name" value="TM_PBP1_transp_AraH_like"/>
    <property type="match status" value="1"/>
</dbReference>